<name>A0A7J8WBF9_9ROSI</name>
<comment type="caution">
    <text evidence="1">The sequence shown here is derived from an EMBL/GenBank/DDBJ whole genome shotgun (WGS) entry which is preliminary data.</text>
</comment>
<dbReference type="EMBL" id="JABFAB010242864">
    <property type="protein sequence ID" value="MBA0671969.1"/>
    <property type="molecule type" value="Genomic_DNA"/>
</dbReference>
<dbReference type="AlphaFoldDB" id="A0A7J8WBF9"/>
<dbReference type="OrthoDB" id="10384686at2759"/>
<evidence type="ECO:0000313" key="1">
    <source>
        <dbReference type="EMBL" id="MBA0671969.1"/>
    </source>
</evidence>
<dbReference type="EMBL" id="JABFAB010242864">
    <property type="protein sequence ID" value="MBA0671966.1"/>
    <property type="molecule type" value="Genomic_DNA"/>
</dbReference>
<protein>
    <submittedName>
        <fullName evidence="1">Uncharacterized protein</fullName>
    </submittedName>
</protein>
<organism evidence="1 2">
    <name type="scientific">Gossypium klotzschianum</name>
    <dbReference type="NCBI Taxonomy" id="34286"/>
    <lineage>
        <taxon>Eukaryota</taxon>
        <taxon>Viridiplantae</taxon>
        <taxon>Streptophyta</taxon>
        <taxon>Embryophyta</taxon>
        <taxon>Tracheophyta</taxon>
        <taxon>Spermatophyta</taxon>
        <taxon>Magnoliopsida</taxon>
        <taxon>eudicotyledons</taxon>
        <taxon>Gunneridae</taxon>
        <taxon>Pentapetalae</taxon>
        <taxon>rosids</taxon>
        <taxon>malvids</taxon>
        <taxon>Malvales</taxon>
        <taxon>Malvaceae</taxon>
        <taxon>Malvoideae</taxon>
        <taxon>Gossypium</taxon>
    </lineage>
</organism>
<keyword evidence="2" id="KW-1185">Reference proteome</keyword>
<dbReference type="Proteomes" id="UP000593573">
    <property type="component" value="Unassembled WGS sequence"/>
</dbReference>
<sequence length="54" mass="6019">MGSSPDQAEGGYQVHSLKELEGFNSSTPRYEKEGGCICFEYIWLNCLPQSFGAR</sequence>
<dbReference type="EMBL" id="JABFAB010242864">
    <property type="protein sequence ID" value="MBA0671963.1"/>
    <property type="molecule type" value="Genomic_DNA"/>
</dbReference>
<reference evidence="1" key="2">
    <citation type="submission" date="2020-04" db="EMBL/GenBank/DDBJ databases">
        <authorList>
            <person name="Grover C.E."/>
            <person name="Arick M.A. II"/>
            <person name="Thrash A."/>
            <person name="Conover J.L."/>
            <person name="Sanders W.S."/>
            <person name="Peterson D.G."/>
            <person name="Scheffler J.A."/>
            <person name="Scheffler B.E."/>
            <person name="Wendel J.F."/>
        </authorList>
    </citation>
    <scope>NUCLEOTIDE SEQUENCE</scope>
    <source>
        <strain evidence="1">57</strain>
        <tissue evidence="1">Leaf</tissue>
    </source>
</reference>
<proteinExistence type="predicted"/>
<evidence type="ECO:0000313" key="2">
    <source>
        <dbReference type="Proteomes" id="UP000593573"/>
    </source>
</evidence>
<reference evidence="1 2" key="1">
    <citation type="journal article" date="2019" name="Genome Biol. Evol.">
        <title>Insights into the evolution of the New World diploid cottons (Gossypium, subgenus Houzingenia) based on genome sequencing.</title>
        <authorList>
            <person name="Grover C.E."/>
            <person name="Arick M.A. 2nd"/>
            <person name="Thrash A."/>
            <person name="Conover J.L."/>
            <person name="Sanders W.S."/>
            <person name="Peterson D.G."/>
            <person name="Frelichowski J.E."/>
            <person name="Scheffler J.A."/>
            <person name="Scheffler B.E."/>
            <person name="Wendel J.F."/>
        </authorList>
    </citation>
    <scope>NUCLEOTIDE SEQUENCE [LARGE SCALE GENOMIC DNA]</scope>
    <source>
        <strain evidence="1">57</strain>
        <tissue evidence="1">Leaf</tissue>
    </source>
</reference>
<gene>
    <name evidence="1" type="ORF">Goklo_007270</name>
</gene>
<accession>A0A7J8WBF9</accession>